<protein>
    <recommendedName>
        <fullName evidence="6">ATP/GTP-binding protein</fullName>
    </recommendedName>
</protein>
<sequence>MPRRHRRKPTSLPPLPSDGAVFYGTERQPGPGWDREETYLVRRVGRDRAKKYYLCPGCNQNVVPGERHVVAWPETAGHRGEDRRHWHASCWDRR</sequence>
<reference evidence="3 4" key="2">
    <citation type="submission" date="2012-08" db="EMBL/GenBank/DDBJ databases">
        <title>The Genome Sequence of Turicella otitidis ATCC 51513.</title>
        <authorList>
            <consortium name="The Broad Institute Genome Sequencing Platform"/>
            <person name="Earl A."/>
            <person name="Ward D."/>
            <person name="Feldgarden M."/>
            <person name="Gevers D."/>
            <person name="Huys G."/>
            <person name="Walker B."/>
            <person name="Young S.K."/>
            <person name="Zeng Q."/>
            <person name="Gargeya S."/>
            <person name="Fitzgerald M."/>
            <person name="Haas B."/>
            <person name="Abouelleil A."/>
            <person name="Alvarado L."/>
            <person name="Arachchi H.M."/>
            <person name="Berlin A.M."/>
            <person name="Chapman S.B."/>
            <person name="Goldberg J."/>
            <person name="Griggs A."/>
            <person name="Gujja S."/>
            <person name="Hansen M."/>
            <person name="Howarth C."/>
            <person name="Imamovic A."/>
            <person name="Larimer J."/>
            <person name="McCowen C."/>
            <person name="Montmayeur A."/>
            <person name="Murphy C."/>
            <person name="Neiman D."/>
            <person name="Pearson M."/>
            <person name="Priest M."/>
            <person name="Roberts A."/>
            <person name="Saif S."/>
            <person name="Shea T."/>
            <person name="Sisk P."/>
            <person name="Sykes S."/>
            <person name="Wortman J."/>
            <person name="Nusbaum C."/>
            <person name="Birren B."/>
        </authorList>
    </citation>
    <scope>NUCLEOTIDE SEQUENCE [LARGE SCALE GENOMIC DNA]</scope>
    <source>
        <strain evidence="3 4">ATCC 51513</strain>
    </source>
</reference>
<gene>
    <name evidence="2" type="ORF">BN46_0627</name>
    <name evidence="3" type="ORF">HMPREF9719_00903</name>
</gene>
<reference evidence="2 5" key="1">
    <citation type="journal article" date="2012" name="J. Bacteriol.">
        <title>Draft Genome Sequence of Turicella otitidis ATCC 51513, Isolated from Middle Ear Fluid from a Child with Otitis Media.</title>
        <authorList>
            <person name="Brinkrolf K."/>
            <person name="Schneider J."/>
            <person name="Knecht M."/>
            <person name="Ruckert C."/>
            <person name="Tauch A."/>
        </authorList>
    </citation>
    <scope>NUCLEOTIDE SEQUENCE [LARGE SCALE GENOMIC DNA]</scope>
    <source>
        <strain evidence="2 5">ATCC 51513</strain>
    </source>
</reference>
<keyword evidence="4" id="KW-1185">Reference proteome</keyword>
<comment type="caution">
    <text evidence="2">The sequence shown here is derived from an EMBL/GenBank/DDBJ whole genome shotgun (WGS) entry which is preliminary data.</text>
</comment>
<evidence type="ECO:0000313" key="4">
    <source>
        <dbReference type="Proteomes" id="UP000006078"/>
    </source>
</evidence>
<organism evidence="2 5">
    <name type="scientific">Corynebacterium otitidis ATCC 51513</name>
    <dbReference type="NCBI Taxonomy" id="883169"/>
    <lineage>
        <taxon>Bacteria</taxon>
        <taxon>Bacillati</taxon>
        <taxon>Actinomycetota</taxon>
        <taxon>Actinomycetes</taxon>
        <taxon>Mycobacteriales</taxon>
        <taxon>Corynebacteriaceae</taxon>
        <taxon>Corynebacterium</taxon>
    </lineage>
</organism>
<dbReference type="HOGENOM" id="CLU_133073_0_1_11"/>
<dbReference type="RefSeq" id="WP_004600793.1">
    <property type="nucleotide sequence ID" value="NZ_HF541866.1"/>
</dbReference>
<evidence type="ECO:0000256" key="1">
    <source>
        <dbReference type="SAM" id="MobiDB-lite"/>
    </source>
</evidence>
<dbReference type="Proteomes" id="UP000011016">
    <property type="component" value="Unassembled WGS sequence"/>
</dbReference>
<dbReference type="STRING" id="29321.AAV33_01175"/>
<dbReference type="AlphaFoldDB" id="I7IWZ0"/>
<dbReference type="EMBL" id="AHAE01000040">
    <property type="protein sequence ID" value="EJZ82137.1"/>
    <property type="molecule type" value="Genomic_DNA"/>
</dbReference>
<dbReference type="eggNOG" id="ENOG5032YDP">
    <property type="taxonomic scope" value="Bacteria"/>
</dbReference>
<dbReference type="OrthoDB" id="3381577at2"/>
<feature type="region of interest" description="Disordered" evidence="1">
    <location>
        <begin position="1"/>
        <end position="31"/>
    </location>
</feature>
<evidence type="ECO:0000313" key="3">
    <source>
        <dbReference type="EMBL" id="EJZ82137.1"/>
    </source>
</evidence>
<dbReference type="PATRIC" id="fig|883169.3.peg.868"/>
<dbReference type="Proteomes" id="UP000006078">
    <property type="component" value="Unassembled WGS sequence"/>
</dbReference>
<evidence type="ECO:0000313" key="2">
    <source>
        <dbReference type="EMBL" id="CCI83363.1"/>
    </source>
</evidence>
<accession>I7IWZ0</accession>
<dbReference type="EMBL" id="CAJZ01000095">
    <property type="protein sequence ID" value="CCI83363.1"/>
    <property type="molecule type" value="Genomic_DNA"/>
</dbReference>
<name>I7IWZ0_9CORY</name>
<evidence type="ECO:0008006" key="6">
    <source>
        <dbReference type="Google" id="ProtNLM"/>
    </source>
</evidence>
<proteinExistence type="predicted"/>
<evidence type="ECO:0000313" key="5">
    <source>
        <dbReference type="Proteomes" id="UP000011016"/>
    </source>
</evidence>